<gene>
    <name evidence="2" type="ORF">H9815_15685</name>
</gene>
<sequence length="141" mass="15644">MATTRLAQTSDLDALRTLDPWPSEKAWNRLIGNGEAMVLEVDGKVVGMLHFAVLWATVPFLCQIEIAEDHRGKGYSRQMIGALADHLRDEGYVALLSSSQTDEPEPQAWHVHLGFTSNGILENIEDEGIGEVVFRLLLTDD</sequence>
<reference evidence="2" key="2">
    <citation type="submission" date="2021-04" db="EMBL/GenBank/DDBJ databases">
        <authorList>
            <person name="Gilroy R."/>
        </authorList>
    </citation>
    <scope>NUCLEOTIDE SEQUENCE</scope>
    <source>
        <strain evidence="2">ChiGjej4B4-7305</strain>
    </source>
</reference>
<proteinExistence type="predicted"/>
<comment type="caution">
    <text evidence="2">The sequence shown here is derived from an EMBL/GenBank/DDBJ whole genome shotgun (WGS) entry which is preliminary data.</text>
</comment>
<evidence type="ECO:0000313" key="2">
    <source>
        <dbReference type="EMBL" id="HIZ37216.1"/>
    </source>
</evidence>
<dbReference type="Pfam" id="PF00583">
    <property type="entry name" value="Acetyltransf_1"/>
    <property type="match status" value="1"/>
</dbReference>
<evidence type="ECO:0000313" key="3">
    <source>
        <dbReference type="Proteomes" id="UP000824037"/>
    </source>
</evidence>
<reference evidence="2" key="1">
    <citation type="journal article" date="2021" name="PeerJ">
        <title>Extensive microbial diversity within the chicken gut microbiome revealed by metagenomics and culture.</title>
        <authorList>
            <person name="Gilroy R."/>
            <person name="Ravi A."/>
            <person name="Getino M."/>
            <person name="Pursley I."/>
            <person name="Horton D.L."/>
            <person name="Alikhan N.F."/>
            <person name="Baker D."/>
            <person name="Gharbi K."/>
            <person name="Hall N."/>
            <person name="Watson M."/>
            <person name="Adriaenssens E.M."/>
            <person name="Foster-Nyarko E."/>
            <person name="Jarju S."/>
            <person name="Secka A."/>
            <person name="Antonio M."/>
            <person name="Oren A."/>
            <person name="Chaudhuri R.R."/>
            <person name="La Ragione R."/>
            <person name="Hildebrand F."/>
            <person name="Pallen M.J."/>
        </authorList>
    </citation>
    <scope>NUCLEOTIDE SEQUENCE</scope>
    <source>
        <strain evidence="2">ChiGjej4B4-7305</strain>
    </source>
</reference>
<dbReference type="SUPFAM" id="SSF55729">
    <property type="entry name" value="Acyl-CoA N-acyltransferases (Nat)"/>
    <property type="match status" value="1"/>
</dbReference>
<dbReference type="PROSITE" id="PS51186">
    <property type="entry name" value="GNAT"/>
    <property type="match status" value="1"/>
</dbReference>
<accession>A0A9D2EGZ1</accession>
<evidence type="ECO:0000259" key="1">
    <source>
        <dbReference type="PROSITE" id="PS51186"/>
    </source>
</evidence>
<dbReference type="InterPro" id="IPR016181">
    <property type="entry name" value="Acyl_CoA_acyltransferase"/>
</dbReference>
<dbReference type="EMBL" id="DXBY01000270">
    <property type="protein sequence ID" value="HIZ37216.1"/>
    <property type="molecule type" value="Genomic_DNA"/>
</dbReference>
<dbReference type="Gene3D" id="3.40.630.30">
    <property type="match status" value="1"/>
</dbReference>
<dbReference type="GO" id="GO:0016747">
    <property type="term" value="F:acyltransferase activity, transferring groups other than amino-acyl groups"/>
    <property type="evidence" value="ECO:0007669"/>
    <property type="project" value="InterPro"/>
</dbReference>
<feature type="domain" description="N-acetyltransferase" evidence="1">
    <location>
        <begin position="2"/>
        <end position="139"/>
    </location>
</feature>
<dbReference type="InterPro" id="IPR000182">
    <property type="entry name" value="GNAT_dom"/>
</dbReference>
<protein>
    <submittedName>
        <fullName evidence="2">GNAT family N-acetyltransferase</fullName>
    </submittedName>
</protein>
<dbReference type="AlphaFoldDB" id="A0A9D2EGZ1"/>
<organism evidence="2 3">
    <name type="scientific">Candidatus Ruania gallistercoris</name>
    <dbReference type="NCBI Taxonomy" id="2838746"/>
    <lineage>
        <taxon>Bacteria</taxon>
        <taxon>Bacillati</taxon>
        <taxon>Actinomycetota</taxon>
        <taxon>Actinomycetes</taxon>
        <taxon>Micrococcales</taxon>
        <taxon>Ruaniaceae</taxon>
        <taxon>Ruania</taxon>
    </lineage>
</organism>
<dbReference type="CDD" id="cd04301">
    <property type="entry name" value="NAT_SF"/>
    <property type="match status" value="1"/>
</dbReference>
<dbReference type="Proteomes" id="UP000824037">
    <property type="component" value="Unassembled WGS sequence"/>
</dbReference>
<name>A0A9D2EGZ1_9MICO</name>